<accession>A0A8C2N5K8</accession>
<protein>
    <submittedName>
        <fullName evidence="2">Uncharacterized protein</fullName>
    </submittedName>
</protein>
<reference evidence="2" key="2">
    <citation type="submission" date="2025-08" db="UniProtKB">
        <authorList>
            <consortium name="Ensembl"/>
        </authorList>
    </citation>
    <scope>IDENTIFICATION</scope>
</reference>
<dbReference type="AlphaFoldDB" id="A0A8C2N5K8"/>
<evidence type="ECO:0000256" key="1">
    <source>
        <dbReference type="SAM" id="MobiDB-lite"/>
    </source>
</evidence>
<evidence type="ECO:0000313" key="2">
    <source>
        <dbReference type="Ensembl" id="ENSCHIP00010000474.1"/>
    </source>
</evidence>
<feature type="region of interest" description="Disordered" evidence="1">
    <location>
        <begin position="1"/>
        <end position="48"/>
    </location>
</feature>
<reference evidence="2" key="1">
    <citation type="submission" date="2019-03" db="EMBL/GenBank/DDBJ databases">
        <title>Genome sequencing and reference-guided assembly of Black Bengal Goat (Capra hircus).</title>
        <authorList>
            <person name="Siddiki A.Z."/>
            <person name="Baten A."/>
            <person name="Billah M."/>
            <person name="Alam M.A.U."/>
            <person name="Shawrob K.S.M."/>
            <person name="Saha S."/>
            <person name="Chowdhury M."/>
            <person name="Rahman A.H."/>
            <person name="Stear M."/>
            <person name="Miah G."/>
            <person name="Das G.B."/>
            <person name="Hossain M.M."/>
            <person name="Kumkum M."/>
            <person name="Islam M.S."/>
            <person name="Mollah A.M."/>
            <person name="Ahsan A."/>
            <person name="Tusar F."/>
            <person name="Khan M.K.I."/>
        </authorList>
    </citation>
    <scope>NUCLEOTIDE SEQUENCE [LARGE SCALE GENOMIC DNA]</scope>
</reference>
<name>A0A8C2N5K8_CAPHI</name>
<feature type="compositionally biased region" description="Basic and acidic residues" evidence="1">
    <location>
        <begin position="18"/>
        <end position="46"/>
    </location>
</feature>
<sequence>IELNSRKKILSTNQAPGPEEKGRDGHAKKAEEEERTDTDLRKDPSFRRTSLTLHSAPFSSLSTALTPMNLCLLVPLAAGGGMVNP</sequence>
<organism evidence="2">
    <name type="scientific">Capra hircus</name>
    <name type="common">Goat</name>
    <dbReference type="NCBI Taxonomy" id="9925"/>
    <lineage>
        <taxon>Eukaryota</taxon>
        <taxon>Metazoa</taxon>
        <taxon>Chordata</taxon>
        <taxon>Craniata</taxon>
        <taxon>Vertebrata</taxon>
        <taxon>Euteleostomi</taxon>
        <taxon>Mammalia</taxon>
        <taxon>Eutheria</taxon>
        <taxon>Laurasiatheria</taxon>
        <taxon>Artiodactyla</taxon>
        <taxon>Ruminantia</taxon>
        <taxon>Pecora</taxon>
        <taxon>Bovidae</taxon>
        <taxon>Caprinae</taxon>
        <taxon>Capra</taxon>
    </lineage>
</organism>
<proteinExistence type="predicted"/>
<dbReference type="Ensembl" id="ENSCHIT00010000719.1">
    <property type="protein sequence ID" value="ENSCHIP00010000474.1"/>
    <property type="gene ID" value="ENSCHIG00010000441.1"/>
</dbReference>